<accession>A0A5D2FZT7</accession>
<feature type="region of interest" description="Disordered" evidence="1">
    <location>
        <begin position="43"/>
        <end position="89"/>
    </location>
</feature>
<evidence type="ECO:0000256" key="1">
    <source>
        <dbReference type="SAM" id="MobiDB-lite"/>
    </source>
</evidence>
<sequence length="115" mass="12615">MADHGFLGGPPRPRMAVSAEWNGTSWSISKRSEDGVFMAHRNEREKMESPLSVPCSLPRPLAEPPGVQRPPNRLGNAGTPPQNSESELSDVCGMAMTEAWWPRGGLIVRQQHAWG</sequence>
<gene>
    <name evidence="2" type="ORF">ES288_A07G195300v1</name>
</gene>
<reference evidence="2 3" key="1">
    <citation type="submission" date="2019-06" db="EMBL/GenBank/DDBJ databases">
        <title>WGS assembly of Gossypium darwinii.</title>
        <authorList>
            <person name="Chen Z.J."/>
            <person name="Sreedasyam A."/>
            <person name="Ando A."/>
            <person name="Song Q."/>
            <person name="De L."/>
            <person name="Hulse-Kemp A."/>
            <person name="Ding M."/>
            <person name="Ye W."/>
            <person name="Kirkbride R."/>
            <person name="Jenkins J."/>
            <person name="Plott C."/>
            <person name="Lovell J."/>
            <person name="Lin Y.-M."/>
            <person name="Vaughn R."/>
            <person name="Liu B."/>
            <person name="Li W."/>
            <person name="Simpson S."/>
            <person name="Scheffler B."/>
            <person name="Saski C."/>
            <person name="Grover C."/>
            <person name="Hu G."/>
            <person name="Conover J."/>
            <person name="Carlson J."/>
            <person name="Shu S."/>
            <person name="Boston L."/>
            <person name="Williams M."/>
            <person name="Peterson D."/>
            <person name="Mcgee K."/>
            <person name="Jones D."/>
            <person name="Wendel J."/>
            <person name="Stelly D."/>
            <person name="Grimwood J."/>
            <person name="Schmutz J."/>
        </authorList>
    </citation>
    <scope>NUCLEOTIDE SEQUENCE [LARGE SCALE GENOMIC DNA]</scope>
    <source>
        <strain evidence="2">1808015.09</strain>
    </source>
</reference>
<evidence type="ECO:0000313" key="2">
    <source>
        <dbReference type="EMBL" id="TYH10666.1"/>
    </source>
</evidence>
<dbReference type="EMBL" id="CM017694">
    <property type="protein sequence ID" value="TYH10666.1"/>
    <property type="molecule type" value="Genomic_DNA"/>
</dbReference>
<dbReference type="Proteomes" id="UP000323506">
    <property type="component" value="Chromosome A07"/>
</dbReference>
<dbReference type="AlphaFoldDB" id="A0A5D2FZT7"/>
<keyword evidence="3" id="KW-1185">Reference proteome</keyword>
<proteinExistence type="predicted"/>
<name>A0A5D2FZT7_GOSDA</name>
<organism evidence="2 3">
    <name type="scientific">Gossypium darwinii</name>
    <name type="common">Darwin's cotton</name>
    <name type="synonym">Gossypium barbadense var. darwinii</name>
    <dbReference type="NCBI Taxonomy" id="34276"/>
    <lineage>
        <taxon>Eukaryota</taxon>
        <taxon>Viridiplantae</taxon>
        <taxon>Streptophyta</taxon>
        <taxon>Embryophyta</taxon>
        <taxon>Tracheophyta</taxon>
        <taxon>Spermatophyta</taxon>
        <taxon>Magnoliopsida</taxon>
        <taxon>eudicotyledons</taxon>
        <taxon>Gunneridae</taxon>
        <taxon>Pentapetalae</taxon>
        <taxon>rosids</taxon>
        <taxon>malvids</taxon>
        <taxon>Malvales</taxon>
        <taxon>Malvaceae</taxon>
        <taxon>Malvoideae</taxon>
        <taxon>Gossypium</taxon>
    </lineage>
</organism>
<evidence type="ECO:0000313" key="3">
    <source>
        <dbReference type="Proteomes" id="UP000323506"/>
    </source>
</evidence>
<protein>
    <submittedName>
        <fullName evidence="2">Uncharacterized protein</fullName>
    </submittedName>
</protein>